<name>A0A0E9WVB8_ANGAN</name>
<reference evidence="1" key="2">
    <citation type="journal article" date="2015" name="Fish Shellfish Immunol.">
        <title>Early steps in the European eel (Anguilla anguilla)-Vibrio vulnificus interaction in the gills: Role of the RtxA13 toxin.</title>
        <authorList>
            <person name="Callol A."/>
            <person name="Pajuelo D."/>
            <person name="Ebbesson L."/>
            <person name="Teles M."/>
            <person name="MacKenzie S."/>
            <person name="Amaro C."/>
        </authorList>
    </citation>
    <scope>NUCLEOTIDE SEQUENCE</scope>
</reference>
<accession>A0A0E9WVB8</accession>
<dbReference type="EMBL" id="GBXM01014426">
    <property type="protein sequence ID" value="JAH94151.1"/>
    <property type="molecule type" value="Transcribed_RNA"/>
</dbReference>
<dbReference type="AlphaFoldDB" id="A0A0E9WVB8"/>
<proteinExistence type="predicted"/>
<reference evidence="1" key="1">
    <citation type="submission" date="2014-11" db="EMBL/GenBank/DDBJ databases">
        <authorList>
            <person name="Amaro Gonzalez C."/>
        </authorList>
    </citation>
    <scope>NUCLEOTIDE SEQUENCE</scope>
</reference>
<evidence type="ECO:0000313" key="1">
    <source>
        <dbReference type="EMBL" id="JAH94151.1"/>
    </source>
</evidence>
<protein>
    <submittedName>
        <fullName evidence="1">Uncharacterized protein</fullName>
    </submittedName>
</protein>
<organism evidence="1">
    <name type="scientific">Anguilla anguilla</name>
    <name type="common">European freshwater eel</name>
    <name type="synonym">Muraena anguilla</name>
    <dbReference type="NCBI Taxonomy" id="7936"/>
    <lineage>
        <taxon>Eukaryota</taxon>
        <taxon>Metazoa</taxon>
        <taxon>Chordata</taxon>
        <taxon>Craniata</taxon>
        <taxon>Vertebrata</taxon>
        <taxon>Euteleostomi</taxon>
        <taxon>Actinopterygii</taxon>
        <taxon>Neopterygii</taxon>
        <taxon>Teleostei</taxon>
        <taxon>Anguilliformes</taxon>
        <taxon>Anguillidae</taxon>
        <taxon>Anguilla</taxon>
    </lineage>
</organism>
<sequence>MEELHFLYLCTMHCPIDSKPNNILLEPICKNLLKRSLCVYVNNTEKDISYKEKDKKKYVAKKSIHPGAMVLQTDDCRFCHNHLSRGFDIRAWSVISKNKRRVLCSLYLSLVWMHRLKLNK</sequence>